<gene>
    <name evidence="3" type="ORF">DI556_20690</name>
</gene>
<dbReference type="EMBL" id="QFPW01000027">
    <property type="protein sequence ID" value="PZQ46295.1"/>
    <property type="molecule type" value="Genomic_DNA"/>
</dbReference>
<evidence type="ECO:0000313" key="3">
    <source>
        <dbReference type="EMBL" id="PZQ46295.1"/>
    </source>
</evidence>
<accession>A0A2W5N6A8</accession>
<evidence type="ECO:0000259" key="2">
    <source>
        <dbReference type="Pfam" id="PF03432"/>
    </source>
</evidence>
<dbReference type="InterPro" id="IPR005094">
    <property type="entry name" value="Endonuclease_MobA/VirD2"/>
</dbReference>
<feature type="domain" description="MobA/VirD2-like nuclease" evidence="2">
    <location>
        <begin position="134"/>
        <end position="223"/>
    </location>
</feature>
<sequence length="546" mass="58890">MSEGPSVPALIRRGAQAPAHVDPLDAVMGEDWAALDLGRGGAARAQPSTRIGARRKRAALGGVLAPNPQSLVKLIGSGGAKNGRGLKAQMTYLSRQGAVPLRSSESTFGVELGAGDAAALAEAWGFPGAERGGADRTSHFVVSFPRDTDPEAAERAGRAWAAELFDGGAHGERWDYYTAFHTDTDYPHIHVVVSRRGLDEGRWLKISSRSEITFDRLREVQVEVAAREGIALSGTSRLSRGVHERPVPDAEYRRAQREGRAPVAPAHSAASARHAAAEVLAHARIYEGAAAAIRDADPEIARAIEHAAATLIEGRALLTETSATSERTTEEALAMARSIEDKQEQVQRNFRTLDARLGELPLERRGEIARRIAGLKAEAAPLIRDDLALQTYRAETPHPDYRGLEVAAGDAGAVAIKAEADRAVADLARRHDLGLETTSARHAAGAVSLGLGRDYRALELAERAASRAARGEVPEAPERAEAELDAFHRAARTIYREAAERLRMLERAREEPAREQGEAPAPTREAEIRDAAARRARDRDDDERGR</sequence>
<name>A0A2W5N6A8_RHOSU</name>
<organism evidence="3 4">
    <name type="scientific">Rhodovulum sulfidophilum</name>
    <name type="common">Rhodobacter sulfidophilus</name>
    <dbReference type="NCBI Taxonomy" id="35806"/>
    <lineage>
        <taxon>Bacteria</taxon>
        <taxon>Pseudomonadati</taxon>
        <taxon>Pseudomonadota</taxon>
        <taxon>Alphaproteobacteria</taxon>
        <taxon>Rhodobacterales</taxon>
        <taxon>Paracoccaceae</taxon>
        <taxon>Rhodovulum</taxon>
    </lineage>
</organism>
<evidence type="ECO:0000313" key="4">
    <source>
        <dbReference type="Proteomes" id="UP000249185"/>
    </source>
</evidence>
<proteinExistence type="predicted"/>
<protein>
    <recommendedName>
        <fullName evidence="2">MobA/VirD2-like nuclease domain-containing protein</fullName>
    </recommendedName>
</protein>
<comment type="caution">
    <text evidence="3">The sequence shown here is derived from an EMBL/GenBank/DDBJ whole genome shotgun (WGS) entry which is preliminary data.</text>
</comment>
<reference evidence="3 4" key="1">
    <citation type="submission" date="2017-08" db="EMBL/GenBank/DDBJ databases">
        <title>Infants hospitalized years apart are colonized by the same room-sourced microbial strains.</title>
        <authorList>
            <person name="Brooks B."/>
            <person name="Olm M.R."/>
            <person name="Firek B.A."/>
            <person name="Baker R."/>
            <person name="Thomas B.C."/>
            <person name="Morowitz M.J."/>
            <person name="Banfield J.F."/>
        </authorList>
    </citation>
    <scope>NUCLEOTIDE SEQUENCE [LARGE SCALE GENOMIC DNA]</scope>
    <source>
        <strain evidence="3">S2_005_002_R2_34</strain>
    </source>
</reference>
<dbReference type="Pfam" id="PF03432">
    <property type="entry name" value="Relaxase"/>
    <property type="match status" value="1"/>
</dbReference>
<feature type="region of interest" description="Disordered" evidence="1">
    <location>
        <begin position="506"/>
        <end position="546"/>
    </location>
</feature>
<dbReference type="Proteomes" id="UP000249185">
    <property type="component" value="Unassembled WGS sequence"/>
</dbReference>
<feature type="compositionally biased region" description="Basic and acidic residues" evidence="1">
    <location>
        <begin position="524"/>
        <end position="546"/>
    </location>
</feature>
<dbReference type="AlphaFoldDB" id="A0A2W5N6A8"/>
<feature type="compositionally biased region" description="Basic and acidic residues" evidence="1">
    <location>
        <begin position="506"/>
        <end position="517"/>
    </location>
</feature>
<evidence type="ECO:0000256" key="1">
    <source>
        <dbReference type="SAM" id="MobiDB-lite"/>
    </source>
</evidence>